<dbReference type="PROSITE" id="PS00108">
    <property type="entry name" value="PROTEIN_KINASE_ST"/>
    <property type="match status" value="1"/>
</dbReference>
<dbReference type="SUPFAM" id="SSF56112">
    <property type="entry name" value="Protein kinase-like (PK-like)"/>
    <property type="match status" value="1"/>
</dbReference>
<dbReference type="InterPro" id="IPR000719">
    <property type="entry name" value="Prot_kinase_dom"/>
</dbReference>
<dbReference type="Pfam" id="PF00069">
    <property type="entry name" value="Pkinase"/>
    <property type="match status" value="1"/>
</dbReference>
<dbReference type="InterPro" id="IPR011009">
    <property type="entry name" value="Kinase-like_dom_sf"/>
</dbReference>
<dbReference type="PANTHER" id="PTHR44167:SF24">
    <property type="entry name" value="SERINE_THREONINE-PROTEIN KINASE CHK2"/>
    <property type="match status" value="1"/>
</dbReference>
<dbReference type="GO" id="GO:0005524">
    <property type="term" value="F:ATP binding"/>
    <property type="evidence" value="ECO:0007669"/>
    <property type="project" value="InterPro"/>
</dbReference>
<dbReference type="SMART" id="SM00220">
    <property type="entry name" value="S_TKc"/>
    <property type="match status" value="1"/>
</dbReference>
<dbReference type="CDD" id="cd00180">
    <property type="entry name" value="PKc"/>
    <property type="match status" value="1"/>
</dbReference>
<dbReference type="PROSITE" id="PS50011">
    <property type="entry name" value="PROTEIN_KINASE_DOM"/>
    <property type="match status" value="1"/>
</dbReference>
<reference evidence="2 3" key="1">
    <citation type="submission" date="2019-03" db="EMBL/GenBank/DDBJ databases">
        <title>Single cell metagenomics reveals metabolic interactions within the superorganism composed of flagellate Streblomastix strix and complex community of Bacteroidetes bacteria on its surface.</title>
        <authorList>
            <person name="Treitli S.C."/>
            <person name="Kolisko M."/>
            <person name="Husnik F."/>
            <person name="Keeling P."/>
            <person name="Hampl V."/>
        </authorList>
    </citation>
    <scope>NUCLEOTIDE SEQUENCE [LARGE SCALE GENOMIC DNA]</scope>
    <source>
        <strain evidence="2">ST1C</strain>
    </source>
</reference>
<dbReference type="PANTHER" id="PTHR44167">
    <property type="entry name" value="OVARIAN-SPECIFIC SERINE/THREONINE-PROTEIN KINASE LOK-RELATED"/>
    <property type="match status" value="1"/>
</dbReference>
<comment type="caution">
    <text evidence="2">The sequence shown here is derived from an EMBL/GenBank/DDBJ whole genome shotgun (WGS) entry which is preliminary data.</text>
</comment>
<dbReference type="EMBL" id="SNRW01000990">
    <property type="protein sequence ID" value="KAA6398290.1"/>
    <property type="molecule type" value="Genomic_DNA"/>
</dbReference>
<dbReference type="InterPro" id="IPR008271">
    <property type="entry name" value="Ser/Thr_kinase_AS"/>
</dbReference>
<protein>
    <recommendedName>
        <fullName evidence="1">Protein kinase domain-containing protein</fullName>
    </recommendedName>
</protein>
<accession>A0A5J4WTJ1</accession>
<dbReference type="AlphaFoldDB" id="A0A5J4WTJ1"/>
<gene>
    <name evidence="2" type="ORF">EZS28_006184</name>
</gene>
<evidence type="ECO:0000313" key="3">
    <source>
        <dbReference type="Proteomes" id="UP000324800"/>
    </source>
</evidence>
<proteinExistence type="predicted"/>
<sequence>MDWKEILRRERHVPIRELEEILMAVKIDTNKKTSIREYYTQINLDTHSIFENQGSHSPFILRSQEYYSQYSYPIFLVEYANMKTLLIIAEQSHIQLPSYTIRALMKQILEGMRSFHSVGLVHRDIKCDNILLHSPPGSGRVHVKISDFGFAKKVDLNNEQTYLAGIFRELKNIERPKEITDNQMWDLLSKLLEFDPDKRISAAEALQHQYFTSPEALADISPLQKEIAQLTATEKEKGKTNISEYDINPSFIVAESNKLNKDYISSREYHYLTEILSLPT</sequence>
<dbReference type="GO" id="GO:0004674">
    <property type="term" value="F:protein serine/threonine kinase activity"/>
    <property type="evidence" value="ECO:0007669"/>
    <property type="project" value="TreeGrafter"/>
</dbReference>
<dbReference type="GO" id="GO:0005634">
    <property type="term" value="C:nucleus"/>
    <property type="evidence" value="ECO:0007669"/>
    <property type="project" value="TreeGrafter"/>
</dbReference>
<feature type="domain" description="Protein kinase" evidence="1">
    <location>
        <begin position="1"/>
        <end position="280"/>
    </location>
</feature>
<name>A0A5J4WTJ1_9EUKA</name>
<organism evidence="2 3">
    <name type="scientific">Streblomastix strix</name>
    <dbReference type="NCBI Taxonomy" id="222440"/>
    <lineage>
        <taxon>Eukaryota</taxon>
        <taxon>Metamonada</taxon>
        <taxon>Preaxostyla</taxon>
        <taxon>Oxymonadida</taxon>
        <taxon>Streblomastigidae</taxon>
        <taxon>Streblomastix</taxon>
    </lineage>
</organism>
<dbReference type="GO" id="GO:0044773">
    <property type="term" value="P:mitotic DNA damage checkpoint signaling"/>
    <property type="evidence" value="ECO:0007669"/>
    <property type="project" value="TreeGrafter"/>
</dbReference>
<evidence type="ECO:0000313" key="2">
    <source>
        <dbReference type="EMBL" id="KAA6398290.1"/>
    </source>
</evidence>
<dbReference type="Proteomes" id="UP000324800">
    <property type="component" value="Unassembled WGS sequence"/>
</dbReference>
<dbReference type="Gene3D" id="1.10.510.10">
    <property type="entry name" value="Transferase(Phosphotransferase) domain 1"/>
    <property type="match status" value="2"/>
</dbReference>
<evidence type="ECO:0000259" key="1">
    <source>
        <dbReference type="PROSITE" id="PS50011"/>
    </source>
</evidence>